<organism evidence="1 2">
    <name type="scientific">Phormidium tenue FACHB-1050</name>
    <dbReference type="NCBI Taxonomy" id="2692857"/>
    <lineage>
        <taxon>Bacteria</taxon>
        <taxon>Bacillati</taxon>
        <taxon>Cyanobacteriota</taxon>
        <taxon>Cyanophyceae</taxon>
        <taxon>Oscillatoriophycideae</taxon>
        <taxon>Oscillatoriales</taxon>
        <taxon>Oscillatoriaceae</taxon>
        <taxon>Phormidium</taxon>
    </lineage>
</organism>
<sequence length="198" mass="22141">MAYSDFNLSRVRETFGLVIEEPKSLFPNILPTTASNYLITTLDENLALATAINTEKARSEMVIAPVLLEIRRQLNYEIGFFSGTEFNIDPTQGLTGYCDYILSAIKDSYEVRSPVLMLVEAKNENIKSGLGQCAAEMIAAQIVNKKAGLADQSIYGCVTTGTDWKFMQLCDRTLKIDQRDYFINEVSTILSILLLPFK</sequence>
<gene>
    <name evidence="1" type="ORF">H6G05_11760</name>
</gene>
<reference evidence="1 2" key="1">
    <citation type="journal article" date="2020" name="ISME J.">
        <title>Comparative genomics reveals insights into cyanobacterial evolution and habitat adaptation.</title>
        <authorList>
            <person name="Chen M.Y."/>
            <person name="Teng W.K."/>
            <person name="Zhao L."/>
            <person name="Hu C.X."/>
            <person name="Zhou Y.K."/>
            <person name="Han B.P."/>
            <person name="Song L.R."/>
            <person name="Shu W.S."/>
        </authorList>
    </citation>
    <scope>NUCLEOTIDE SEQUENCE [LARGE SCALE GENOMIC DNA]</scope>
    <source>
        <strain evidence="1 2">FACHB-1050</strain>
    </source>
</reference>
<dbReference type="EMBL" id="JACJQY010000016">
    <property type="protein sequence ID" value="MBD2317518.1"/>
    <property type="molecule type" value="Genomic_DNA"/>
</dbReference>
<proteinExistence type="predicted"/>
<name>A0ABR8CB27_9CYAN</name>
<dbReference type="Proteomes" id="UP000618445">
    <property type="component" value="Unassembled WGS sequence"/>
</dbReference>
<comment type="caution">
    <text evidence="1">The sequence shown here is derived from an EMBL/GenBank/DDBJ whole genome shotgun (WGS) entry which is preliminary data.</text>
</comment>
<evidence type="ECO:0000313" key="1">
    <source>
        <dbReference type="EMBL" id="MBD2317518.1"/>
    </source>
</evidence>
<evidence type="ECO:0000313" key="2">
    <source>
        <dbReference type="Proteomes" id="UP000618445"/>
    </source>
</evidence>
<keyword evidence="2" id="KW-1185">Reference proteome</keyword>
<dbReference type="RefSeq" id="WP_190578358.1">
    <property type="nucleotide sequence ID" value="NZ_CAWPQU010000008.1"/>
</dbReference>
<accession>A0ABR8CB27</accession>
<protein>
    <submittedName>
        <fullName evidence="1">Uncharacterized protein</fullName>
    </submittedName>
</protein>